<name>A0ABT7B395_9CYAN</name>
<dbReference type="InterPro" id="IPR003777">
    <property type="entry name" value="XdhC_CoxI"/>
</dbReference>
<dbReference type="Pfam" id="PF13478">
    <property type="entry name" value="XdhC_C"/>
    <property type="match status" value="1"/>
</dbReference>
<evidence type="ECO:0000259" key="1">
    <source>
        <dbReference type="Pfam" id="PF02625"/>
    </source>
</evidence>
<dbReference type="Gene3D" id="3.40.50.720">
    <property type="entry name" value="NAD(P)-binding Rossmann-like Domain"/>
    <property type="match status" value="1"/>
</dbReference>
<proteinExistence type="predicted"/>
<feature type="domain" description="XdhC Rossmann" evidence="2">
    <location>
        <begin position="178"/>
        <end position="322"/>
    </location>
</feature>
<organism evidence="3 4">
    <name type="scientific">Roseofilum capinflatum BLCC-M114</name>
    <dbReference type="NCBI Taxonomy" id="3022440"/>
    <lineage>
        <taxon>Bacteria</taxon>
        <taxon>Bacillati</taxon>
        <taxon>Cyanobacteriota</taxon>
        <taxon>Cyanophyceae</taxon>
        <taxon>Desertifilales</taxon>
        <taxon>Desertifilaceae</taxon>
        <taxon>Roseofilum</taxon>
        <taxon>Roseofilum capinflatum</taxon>
    </lineage>
</organism>
<protein>
    <submittedName>
        <fullName evidence="3">XdhC family protein</fullName>
    </submittedName>
</protein>
<keyword evidence="4" id="KW-1185">Reference proteome</keyword>
<dbReference type="PANTHER" id="PTHR30388">
    <property type="entry name" value="ALDEHYDE OXIDOREDUCTASE MOLYBDENUM COFACTOR ASSEMBLY PROTEIN"/>
    <property type="match status" value="1"/>
</dbReference>
<reference evidence="3 4" key="1">
    <citation type="submission" date="2023-01" db="EMBL/GenBank/DDBJ databases">
        <title>Novel diversity within Roseofilum (Cyanobacteria; Desertifilaceae) from marine benthic mats with descriptions of four novel species.</title>
        <authorList>
            <person name="Wang Y."/>
            <person name="Berthold D.E."/>
            <person name="Hu J."/>
            <person name="Lefler F.W."/>
            <person name="Laughinghouse H.D. IV."/>
        </authorList>
    </citation>
    <scope>NUCLEOTIDE SEQUENCE [LARGE SCALE GENOMIC DNA]</scope>
    <source>
        <strain evidence="3 4">BLCC-M114</strain>
    </source>
</reference>
<dbReference type="PANTHER" id="PTHR30388:SF6">
    <property type="entry name" value="XANTHINE DEHYDROGENASE SUBUNIT A-RELATED"/>
    <property type="match status" value="1"/>
</dbReference>
<dbReference type="InterPro" id="IPR027051">
    <property type="entry name" value="XdhC_Rossmann_dom"/>
</dbReference>
<evidence type="ECO:0000313" key="4">
    <source>
        <dbReference type="Proteomes" id="UP001235849"/>
    </source>
</evidence>
<gene>
    <name evidence="3" type="ORF">PMG25_01505</name>
</gene>
<evidence type="ECO:0000313" key="3">
    <source>
        <dbReference type="EMBL" id="MDJ1172763.1"/>
    </source>
</evidence>
<sequence>MPFSTTVHKYWSSSKGMSLQFYQQLLKSLPRGDVAIATVIATIGSVPREVGAKMALCADGTRLDTVGGGAGEAKVLSTMEQVLASGDPQKVAIDLSGAVQRVTEGVCGGQMQVWVAKWSGEGAIALTQAILDHLNQGYSVRLFIPFSPRLSPHILTENTPQPSQDQGFIDFIEPSPMLLIIGAGHVGEKLAQVATLLDFQVIIQDDRPQWANRDRFPSALAIFTAPLSTVLEQWPYHHPLYIAMVTRGYDYDLQALTSLLEHPIPHRYIGMIGSAKRVHKVRKTLADRPFPLEKLNTIHAPIGLDIGALTPAEIALSIAAELVLVQRGGTGVPLSRVI</sequence>
<comment type="caution">
    <text evidence="3">The sequence shown here is derived from an EMBL/GenBank/DDBJ whole genome shotgun (WGS) entry which is preliminary data.</text>
</comment>
<accession>A0ABT7B395</accession>
<dbReference type="RefSeq" id="WP_283765143.1">
    <property type="nucleotide sequence ID" value="NZ_JAQOSO010000004.1"/>
</dbReference>
<feature type="domain" description="XdhC- CoxI" evidence="1">
    <location>
        <begin position="33"/>
        <end position="91"/>
    </location>
</feature>
<dbReference type="Proteomes" id="UP001235849">
    <property type="component" value="Unassembled WGS sequence"/>
</dbReference>
<evidence type="ECO:0000259" key="2">
    <source>
        <dbReference type="Pfam" id="PF13478"/>
    </source>
</evidence>
<dbReference type="EMBL" id="JAQOSO010000004">
    <property type="protein sequence ID" value="MDJ1172763.1"/>
    <property type="molecule type" value="Genomic_DNA"/>
</dbReference>
<dbReference type="InterPro" id="IPR052698">
    <property type="entry name" value="MoCofactor_Util/Proc"/>
</dbReference>
<dbReference type="Pfam" id="PF02625">
    <property type="entry name" value="XdhC_CoxI"/>
    <property type="match status" value="1"/>
</dbReference>